<evidence type="ECO:0000313" key="1">
    <source>
        <dbReference type="EMBL" id="SNT64366.1"/>
    </source>
</evidence>
<dbReference type="OrthoDB" id="3294586at2"/>
<reference evidence="1 2" key="1">
    <citation type="submission" date="2017-06" db="EMBL/GenBank/DDBJ databases">
        <authorList>
            <person name="Kim H.J."/>
            <person name="Triplett B.A."/>
        </authorList>
    </citation>
    <scope>NUCLEOTIDE SEQUENCE [LARGE SCALE GENOMIC DNA]</scope>
    <source>
        <strain evidence="1 2">CGMCC 4.5593</strain>
    </source>
</reference>
<name>A0A239PB37_9ACTN</name>
<keyword evidence="2" id="KW-1185">Reference proteome</keyword>
<dbReference type="RefSeq" id="WP_089254381.1">
    <property type="nucleotide sequence ID" value="NZ_FZPH01000017.1"/>
</dbReference>
<dbReference type="AlphaFoldDB" id="A0A239PB37"/>
<evidence type="ECO:0000313" key="2">
    <source>
        <dbReference type="Proteomes" id="UP000198362"/>
    </source>
</evidence>
<gene>
    <name evidence="1" type="ORF">SAMN05421812_1177</name>
</gene>
<accession>A0A239PB37</accession>
<protein>
    <submittedName>
        <fullName evidence="1">Uncharacterized protein</fullName>
    </submittedName>
</protein>
<dbReference type="Proteomes" id="UP000198362">
    <property type="component" value="Unassembled WGS sequence"/>
</dbReference>
<proteinExistence type="predicted"/>
<sequence>MGNWGTLIAVRGAQELGTLRDLDAAVRSHDGAARGDGWRVYDVPENVLGQGPDPLLALVAASSSPVIAAYVADSDYGQVVAATPSGDQWGVWLARDTAYAFERDHNAMVGMARTTARRRARETIAAFGCPPDQAVRHAVNWAAEAGYTVPARPIRQLLRTGRRPGLAARLRPPSTRYVFAEEAYFDLLDRLGLPRAPDADAAA</sequence>
<organism evidence="1 2">
    <name type="scientific">Asanoa hainanensis</name>
    <dbReference type="NCBI Taxonomy" id="560556"/>
    <lineage>
        <taxon>Bacteria</taxon>
        <taxon>Bacillati</taxon>
        <taxon>Actinomycetota</taxon>
        <taxon>Actinomycetes</taxon>
        <taxon>Micromonosporales</taxon>
        <taxon>Micromonosporaceae</taxon>
        <taxon>Asanoa</taxon>
    </lineage>
</organism>
<dbReference type="EMBL" id="FZPH01000017">
    <property type="protein sequence ID" value="SNT64366.1"/>
    <property type="molecule type" value="Genomic_DNA"/>
</dbReference>